<dbReference type="InterPro" id="IPR019775">
    <property type="entry name" value="WD40_repeat_CS"/>
</dbReference>
<dbReference type="InterPro" id="IPR036322">
    <property type="entry name" value="WD40_repeat_dom_sf"/>
</dbReference>
<evidence type="ECO:0000313" key="5">
    <source>
        <dbReference type="Proteomes" id="UP000023152"/>
    </source>
</evidence>
<dbReference type="SUPFAM" id="SSF50978">
    <property type="entry name" value="WD40 repeat-like"/>
    <property type="match status" value="1"/>
</dbReference>
<dbReference type="Gene3D" id="2.130.10.10">
    <property type="entry name" value="YVTN repeat-like/Quinoprotein amine dehydrogenase"/>
    <property type="match status" value="1"/>
</dbReference>
<gene>
    <name evidence="4" type="ORF">RFI_29223</name>
</gene>
<evidence type="ECO:0000256" key="1">
    <source>
        <dbReference type="ARBA" id="ARBA00022574"/>
    </source>
</evidence>
<dbReference type="PANTHER" id="PTHR22847">
    <property type="entry name" value="WD40 REPEAT PROTEIN"/>
    <property type="match status" value="1"/>
</dbReference>
<dbReference type="PROSITE" id="PS50082">
    <property type="entry name" value="WD_REPEATS_2"/>
    <property type="match status" value="1"/>
</dbReference>
<dbReference type="SMART" id="SM00320">
    <property type="entry name" value="WD40"/>
    <property type="match status" value="2"/>
</dbReference>
<dbReference type="InterPro" id="IPR001680">
    <property type="entry name" value="WD40_rpt"/>
</dbReference>
<evidence type="ECO:0000256" key="2">
    <source>
        <dbReference type="ARBA" id="ARBA00022737"/>
    </source>
</evidence>
<comment type="caution">
    <text evidence="4">The sequence shown here is derived from an EMBL/GenBank/DDBJ whole genome shotgun (WGS) entry which is preliminary data.</text>
</comment>
<dbReference type="PROSITE" id="PS50294">
    <property type="entry name" value="WD_REPEATS_REGION"/>
    <property type="match status" value="1"/>
</dbReference>
<keyword evidence="5" id="KW-1185">Reference proteome</keyword>
<sequence>MEAVELTEEKKIQVILQHWARTLQIKVGWIHEFDNIVVNYTNIRLMIDNFKLSSRQFKILSGHTSKITNVDSTFDEKFICSGSFDNTVRIWDIETTSQVQEYKHLDTIHCVKFSQYHYHYHHQNVIYFSSEDKTICFWNFNNNTSQILDCYTKP</sequence>
<dbReference type="OrthoDB" id="7326421at2759"/>
<evidence type="ECO:0000256" key="3">
    <source>
        <dbReference type="PROSITE-ProRule" id="PRU00221"/>
    </source>
</evidence>
<keyword evidence="2" id="KW-0677">Repeat</keyword>
<dbReference type="PANTHER" id="PTHR22847:SF637">
    <property type="entry name" value="WD REPEAT DOMAIN 5B"/>
    <property type="match status" value="1"/>
</dbReference>
<reference evidence="4 5" key="1">
    <citation type="journal article" date="2013" name="Curr. Biol.">
        <title>The Genome of the Foraminiferan Reticulomyxa filosa.</title>
        <authorList>
            <person name="Glockner G."/>
            <person name="Hulsmann N."/>
            <person name="Schleicher M."/>
            <person name="Noegel A.A."/>
            <person name="Eichinger L."/>
            <person name="Gallinger C."/>
            <person name="Pawlowski J."/>
            <person name="Sierra R."/>
            <person name="Euteneuer U."/>
            <person name="Pillet L."/>
            <person name="Moustafa A."/>
            <person name="Platzer M."/>
            <person name="Groth M."/>
            <person name="Szafranski K."/>
            <person name="Schliwa M."/>
        </authorList>
    </citation>
    <scope>NUCLEOTIDE SEQUENCE [LARGE SCALE GENOMIC DNA]</scope>
</reference>
<dbReference type="AlphaFoldDB" id="X6M3F1"/>
<organism evidence="4 5">
    <name type="scientific">Reticulomyxa filosa</name>
    <dbReference type="NCBI Taxonomy" id="46433"/>
    <lineage>
        <taxon>Eukaryota</taxon>
        <taxon>Sar</taxon>
        <taxon>Rhizaria</taxon>
        <taxon>Retaria</taxon>
        <taxon>Foraminifera</taxon>
        <taxon>Monothalamids</taxon>
        <taxon>Reticulomyxidae</taxon>
        <taxon>Reticulomyxa</taxon>
    </lineage>
</organism>
<feature type="repeat" description="WD" evidence="3">
    <location>
        <begin position="60"/>
        <end position="101"/>
    </location>
</feature>
<protein>
    <submittedName>
        <fullName evidence="4">Uncharacterized protein</fullName>
    </submittedName>
</protein>
<accession>X6M3F1</accession>
<dbReference type="InterPro" id="IPR015943">
    <property type="entry name" value="WD40/YVTN_repeat-like_dom_sf"/>
</dbReference>
<feature type="non-terminal residue" evidence="4">
    <location>
        <position position="154"/>
    </location>
</feature>
<dbReference type="EMBL" id="ASPP01025298">
    <property type="protein sequence ID" value="ETO08166.1"/>
    <property type="molecule type" value="Genomic_DNA"/>
</dbReference>
<keyword evidence="1 3" id="KW-0853">WD repeat</keyword>
<dbReference type="Pfam" id="PF00400">
    <property type="entry name" value="WD40"/>
    <property type="match status" value="2"/>
</dbReference>
<dbReference type="Proteomes" id="UP000023152">
    <property type="component" value="Unassembled WGS sequence"/>
</dbReference>
<name>X6M3F1_RETFI</name>
<evidence type="ECO:0000313" key="4">
    <source>
        <dbReference type="EMBL" id="ETO08166.1"/>
    </source>
</evidence>
<dbReference type="PROSITE" id="PS00678">
    <property type="entry name" value="WD_REPEATS_1"/>
    <property type="match status" value="1"/>
</dbReference>
<dbReference type="GO" id="GO:1990234">
    <property type="term" value="C:transferase complex"/>
    <property type="evidence" value="ECO:0007669"/>
    <property type="project" value="UniProtKB-ARBA"/>
</dbReference>
<proteinExistence type="predicted"/>